<dbReference type="OrthoDB" id="5987936at2759"/>
<dbReference type="STRING" id="53326.A0A016SJ65"/>
<evidence type="ECO:0000256" key="6">
    <source>
        <dbReference type="ARBA" id="ARBA00023136"/>
    </source>
</evidence>
<sequence>MQKFHSEELRSLCPGYEFDTTSEWIFLPELPPGCAVPPEQAEWLKYCMAFIFVSLSVIGIVGNILVITVVLKVRGMKTPTNCYLVSLAVSDTLFFIATTPTELSSQFTTDYPFGSICCSLFTYLPYLAINSSALSITAFTIERFIGICHPFWARTICTVKRAKLIICIIWTFSLIYNFPWLFLSGVIVDEEGRYCDFKMGREDWKYKVMYVGDLVGFYVIPMFLNIVIYAKIAIVLSQCGDKMKQDIKEKNGQSNTLLPAPPLSDMKECHVTGRRNSSKGRNQVVKMLALVVFVFATCWLPYRAMVVNNSFRDQKWDSEGYIYFSKTMIFINCAINPILYNLMSARFRAAFRSLFNSKAMYRQQSRFDRTTTHSTYARPTPSDKKLTVSKSNECSKDSTFAPL</sequence>
<evidence type="ECO:0000256" key="7">
    <source>
        <dbReference type="ARBA" id="ARBA00032251"/>
    </source>
</evidence>
<dbReference type="GO" id="GO:0016020">
    <property type="term" value="C:membrane"/>
    <property type="evidence" value="ECO:0007669"/>
    <property type="project" value="UniProtKB-SubCell"/>
</dbReference>
<keyword evidence="4 8" id="KW-0812">Transmembrane</keyword>
<protein>
    <recommendedName>
        <fullName evidence="3">Thyrotropin-releasing hormone receptor</fullName>
    </recommendedName>
    <alternativeName>
        <fullName evidence="7">Thyroliberin receptor</fullName>
    </alternativeName>
</protein>
<feature type="transmembrane region" description="Helical" evidence="10">
    <location>
        <begin position="82"/>
        <end position="99"/>
    </location>
</feature>
<feature type="transmembrane region" description="Helical" evidence="10">
    <location>
        <begin position="284"/>
        <end position="302"/>
    </location>
</feature>
<keyword evidence="5 10" id="KW-1133">Transmembrane helix</keyword>
<dbReference type="GO" id="GO:0004997">
    <property type="term" value="F:thyrotropin-releasing hormone receptor activity"/>
    <property type="evidence" value="ECO:0007669"/>
    <property type="project" value="InterPro"/>
</dbReference>
<proteinExistence type="inferred from homology"/>
<dbReference type="PRINTS" id="PR00237">
    <property type="entry name" value="GPCRRHODOPSN"/>
</dbReference>
<dbReference type="EMBL" id="JARK01001551">
    <property type="protein sequence ID" value="EYB90738.1"/>
    <property type="molecule type" value="Genomic_DNA"/>
</dbReference>
<dbReference type="InterPro" id="IPR002120">
    <property type="entry name" value="TRH_rcpt_1"/>
</dbReference>
<evidence type="ECO:0000313" key="12">
    <source>
        <dbReference type="EMBL" id="EYB90738.1"/>
    </source>
</evidence>
<reference evidence="13" key="1">
    <citation type="journal article" date="2015" name="Nat. Genet.">
        <title>The genome and transcriptome of the zoonotic hookworm Ancylostoma ceylanicum identify infection-specific gene families.</title>
        <authorList>
            <person name="Schwarz E.M."/>
            <person name="Hu Y."/>
            <person name="Antoshechkin I."/>
            <person name="Miller M.M."/>
            <person name="Sternberg P.W."/>
            <person name="Aroian R.V."/>
        </authorList>
    </citation>
    <scope>NUCLEOTIDE SEQUENCE</scope>
    <source>
        <strain evidence="13">HY135</strain>
    </source>
</reference>
<dbReference type="InterPro" id="IPR017452">
    <property type="entry name" value="GPCR_Rhodpsn_7TM"/>
</dbReference>
<comment type="caution">
    <text evidence="12">The sequence shown here is derived from an EMBL/GenBank/DDBJ whole genome shotgun (WGS) entry which is preliminary data.</text>
</comment>
<evidence type="ECO:0000256" key="4">
    <source>
        <dbReference type="ARBA" id="ARBA00022692"/>
    </source>
</evidence>
<evidence type="ECO:0000259" key="11">
    <source>
        <dbReference type="PROSITE" id="PS50262"/>
    </source>
</evidence>
<evidence type="ECO:0000256" key="1">
    <source>
        <dbReference type="ARBA" id="ARBA00004100"/>
    </source>
</evidence>
<feature type="region of interest" description="Disordered" evidence="9">
    <location>
        <begin position="370"/>
        <end position="403"/>
    </location>
</feature>
<evidence type="ECO:0000256" key="5">
    <source>
        <dbReference type="ARBA" id="ARBA00022989"/>
    </source>
</evidence>
<dbReference type="PRINTS" id="PR01846">
    <property type="entry name" value="TRHRFAMILY"/>
</dbReference>
<gene>
    <name evidence="12" type="primary">Acey_s0215.g2367</name>
    <name evidence="12" type="synonym">Acey-nmur-4</name>
    <name evidence="12" type="ORF">Y032_0215g2367</name>
</gene>
<dbReference type="AlphaFoldDB" id="A0A016SJ65"/>
<dbReference type="SUPFAM" id="SSF81321">
    <property type="entry name" value="Family A G protein-coupled receptor-like"/>
    <property type="match status" value="1"/>
</dbReference>
<dbReference type="PROSITE" id="PS00237">
    <property type="entry name" value="G_PROTEIN_RECEP_F1_1"/>
    <property type="match status" value="1"/>
</dbReference>
<feature type="domain" description="G-protein coupled receptors family 1 profile" evidence="11">
    <location>
        <begin position="62"/>
        <end position="340"/>
    </location>
</feature>
<feature type="transmembrane region" description="Helical" evidence="10">
    <location>
        <begin position="164"/>
        <end position="188"/>
    </location>
</feature>
<comment type="function">
    <text evidence="1">Receptor for thyrotropin-releasing hormone (TRH). Upon ligand binding, this G-protein-coupled receptor triggers activation of the phosphatidylinositol (IP3)-calcium-protein kinase C (PKC) pathway.</text>
</comment>
<evidence type="ECO:0000256" key="8">
    <source>
        <dbReference type="RuleBase" id="RU000688"/>
    </source>
</evidence>
<feature type="transmembrane region" description="Helical" evidence="10">
    <location>
        <begin position="322"/>
        <end position="343"/>
    </location>
</feature>
<accession>A0A016SJ65</accession>
<feature type="transmembrane region" description="Helical" evidence="10">
    <location>
        <begin position="48"/>
        <end position="70"/>
    </location>
</feature>
<evidence type="ECO:0000256" key="2">
    <source>
        <dbReference type="ARBA" id="ARBA00004370"/>
    </source>
</evidence>
<keyword evidence="6 10" id="KW-0472">Membrane</keyword>
<keyword evidence="13" id="KW-1185">Reference proteome</keyword>
<evidence type="ECO:0000313" key="13">
    <source>
        <dbReference type="Proteomes" id="UP000024635"/>
    </source>
</evidence>
<evidence type="ECO:0000256" key="9">
    <source>
        <dbReference type="SAM" id="MobiDB-lite"/>
    </source>
</evidence>
<feature type="transmembrane region" description="Helical" evidence="10">
    <location>
        <begin position="208"/>
        <end position="234"/>
    </location>
</feature>
<evidence type="ECO:0000256" key="3">
    <source>
        <dbReference type="ARBA" id="ARBA00018873"/>
    </source>
</evidence>
<name>A0A016SJ65_9BILA</name>
<dbReference type="Pfam" id="PF00001">
    <property type="entry name" value="7tm_1"/>
    <property type="match status" value="1"/>
</dbReference>
<comment type="subcellular location">
    <subcellularLocation>
        <location evidence="2">Membrane</location>
    </subcellularLocation>
</comment>
<dbReference type="Proteomes" id="UP000024635">
    <property type="component" value="Unassembled WGS sequence"/>
</dbReference>
<dbReference type="InterPro" id="IPR000276">
    <property type="entry name" value="GPCR_Rhodpsn"/>
</dbReference>
<dbReference type="PROSITE" id="PS50262">
    <property type="entry name" value="G_PROTEIN_RECEP_F1_2"/>
    <property type="match status" value="1"/>
</dbReference>
<evidence type="ECO:0000256" key="10">
    <source>
        <dbReference type="SAM" id="Phobius"/>
    </source>
</evidence>
<organism evidence="12 13">
    <name type="scientific">Ancylostoma ceylanicum</name>
    <dbReference type="NCBI Taxonomy" id="53326"/>
    <lineage>
        <taxon>Eukaryota</taxon>
        <taxon>Metazoa</taxon>
        <taxon>Ecdysozoa</taxon>
        <taxon>Nematoda</taxon>
        <taxon>Chromadorea</taxon>
        <taxon>Rhabditida</taxon>
        <taxon>Rhabditina</taxon>
        <taxon>Rhabditomorpha</taxon>
        <taxon>Strongyloidea</taxon>
        <taxon>Ancylostomatidae</taxon>
        <taxon>Ancylostomatinae</taxon>
        <taxon>Ancylostoma</taxon>
    </lineage>
</organism>
<dbReference type="PANTHER" id="PTHR46061">
    <property type="entry name" value="THYROTROPIN-RELEASING HORMONE RECEPTOR"/>
    <property type="match status" value="1"/>
</dbReference>
<keyword evidence="8" id="KW-0297">G-protein coupled receptor</keyword>
<dbReference type="Gene3D" id="1.20.1070.10">
    <property type="entry name" value="Rhodopsin 7-helix transmembrane proteins"/>
    <property type="match status" value="1"/>
</dbReference>
<keyword evidence="8" id="KW-0675">Receptor</keyword>
<keyword evidence="8" id="KW-0807">Transducer</keyword>
<comment type="similarity">
    <text evidence="8">Belongs to the G-protein coupled receptor 1 family.</text>
</comment>
<dbReference type="SMART" id="SM01381">
    <property type="entry name" value="7TM_GPCR_Srsx"/>
    <property type="match status" value="1"/>
</dbReference>
<dbReference type="PANTHER" id="PTHR46061:SF3">
    <property type="entry name" value="THYROTROPIN-RELEASING HORMONE RECEPTOR"/>
    <property type="match status" value="1"/>
</dbReference>